<dbReference type="PANTHER" id="PTHR43226:SF4">
    <property type="entry name" value="XAA-PRO AMINOPEPTIDASE 3"/>
    <property type="match status" value="1"/>
</dbReference>
<reference evidence="7" key="1">
    <citation type="submission" date="2018-05" db="EMBL/GenBank/DDBJ databases">
        <authorList>
            <person name="Lanie J.A."/>
            <person name="Ng W.-L."/>
            <person name="Kazmierczak K.M."/>
            <person name="Andrzejewski T.M."/>
            <person name="Davidsen T.M."/>
            <person name="Wayne K.J."/>
            <person name="Tettelin H."/>
            <person name="Glass J.I."/>
            <person name="Rusch D."/>
            <person name="Podicherti R."/>
            <person name="Tsui H.-C.T."/>
            <person name="Winkler M.E."/>
        </authorList>
    </citation>
    <scope>NUCLEOTIDE SEQUENCE</scope>
</reference>
<evidence type="ECO:0000256" key="4">
    <source>
        <dbReference type="ARBA" id="ARBA00022801"/>
    </source>
</evidence>
<dbReference type="GO" id="GO:0006508">
    <property type="term" value="P:proteolysis"/>
    <property type="evidence" value="ECO:0007669"/>
    <property type="project" value="TreeGrafter"/>
</dbReference>
<comment type="cofactor">
    <cofactor evidence="1">
        <name>Mn(2+)</name>
        <dbReference type="ChEBI" id="CHEBI:29035"/>
    </cofactor>
</comment>
<evidence type="ECO:0000256" key="2">
    <source>
        <dbReference type="ARBA" id="ARBA00008766"/>
    </source>
</evidence>
<accession>A0A382TBT0</accession>
<evidence type="ECO:0000259" key="6">
    <source>
        <dbReference type="Pfam" id="PF00557"/>
    </source>
</evidence>
<dbReference type="SUPFAM" id="SSF55920">
    <property type="entry name" value="Creatinase/aminopeptidase"/>
    <property type="match status" value="1"/>
</dbReference>
<keyword evidence="4" id="KW-0378">Hydrolase</keyword>
<feature type="domain" description="Peptidase M24" evidence="6">
    <location>
        <begin position="27"/>
        <end position="252"/>
    </location>
</feature>
<evidence type="ECO:0000256" key="5">
    <source>
        <dbReference type="ARBA" id="ARBA00023211"/>
    </source>
</evidence>
<dbReference type="GO" id="GO:0046872">
    <property type="term" value="F:metal ion binding"/>
    <property type="evidence" value="ECO:0007669"/>
    <property type="project" value="UniProtKB-KW"/>
</dbReference>
<proteinExistence type="inferred from homology"/>
<keyword evidence="3" id="KW-0479">Metal-binding</keyword>
<organism evidence="7">
    <name type="scientific">marine metagenome</name>
    <dbReference type="NCBI Taxonomy" id="408172"/>
    <lineage>
        <taxon>unclassified sequences</taxon>
        <taxon>metagenomes</taxon>
        <taxon>ecological metagenomes</taxon>
    </lineage>
</organism>
<evidence type="ECO:0000313" key="7">
    <source>
        <dbReference type="EMBL" id="SVD18831.1"/>
    </source>
</evidence>
<gene>
    <name evidence="7" type="ORF">METZ01_LOCUS371685</name>
</gene>
<dbReference type="GO" id="GO:0005829">
    <property type="term" value="C:cytosol"/>
    <property type="evidence" value="ECO:0007669"/>
    <property type="project" value="TreeGrafter"/>
</dbReference>
<name>A0A382TBT0_9ZZZZ</name>
<evidence type="ECO:0000256" key="1">
    <source>
        <dbReference type="ARBA" id="ARBA00001936"/>
    </source>
</evidence>
<sequence length="276" mass="31470">PTGSLKNIMKNHFDLRLPLDKYDISNTRKAQEITKEAFKETLKRFRNMKNECQVQGFIEGQMLMKSPYGLSFPSIVASGANATVLHYMKNDDSFSKKEMVLIDFGVRWMTMHADISRTIPASGWFDPLQKMLYEIVLKAQLAVEKHARAGKTIVELNDLCWGSINSDLKNIFQKSRGSFKLKYNGRPHGVSHLMGEQEHDGDPFRNYGDEPMKLGWLISNEPGLYGAFRIKLKGKIYDEEIGIRIEDNLLITSNGCRNMSAGIPKTIRDIERLMSC</sequence>
<evidence type="ECO:0000256" key="3">
    <source>
        <dbReference type="ARBA" id="ARBA00022723"/>
    </source>
</evidence>
<dbReference type="Pfam" id="PF00557">
    <property type="entry name" value="Peptidase_M24"/>
    <property type="match status" value="1"/>
</dbReference>
<dbReference type="AlphaFoldDB" id="A0A382TBT0"/>
<dbReference type="GO" id="GO:0004177">
    <property type="term" value="F:aminopeptidase activity"/>
    <property type="evidence" value="ECO:0007669"/>
    <property type="project" value="TreeGrafter"/>
</dbReference>
<dbReference type="PANTHER" id="PTHR43226">
    <property type="entry name" value="XAA-PRO AMINOPEPTIDASE 3"/>
    <property type="match status" value="1"/>
</dbReference>
<dbReference type="Gene3D" id="3.90.230.10">
    <property type="entry name" value="Creatinase/methionine aminopeptidase superfamily"/>
    <property type="match status" value="1"/>
</dbReference>
<dbReference type="InterPro" id="IPR000994">
    <property type="entry name" value="Pept_M24"/>
</dbReference>
<keyword evidence="5" id="KW-0464">Manganese</keyword>
<comment type="similarity">
    <text evidence="2">Belongs to the peptidase M24B family.</text>
</comment>
<protein>
    <recommendedName>
        <fullName evidence="6">Peptidase M24 domain-containing protein</fullName>
    </recommendedName>
</protein>
<dbReference type="InterPro" id="IPR052433">
    <property type="entry name" value="X-Pro_dipept-like"/>
</dbReference>
<dbReference type="InterPro" id="IPR036005">
    <property type="entry name" value="Creatinase/aminopeptidase-like"/>
</dbReference>
<feature type="non-terminal residue" evidence="7">
    <location>
        <position position="1"/>
    </location>
</feature>
<dbReference type="EMBL" id="UINC01134968">
    <property type="protein sequence ID" value="SVD18831.1"/>
    <property type="molecule type" value="Genomic_DNA"/>
</dbReference>